<reference evidence="3 4" key="1">
    <citation type="submission" date="2018-06" db="EMBL/GenBank/DDBJ databases">
        <authorList>
            <person name="Feng T."/>
            <person name="Jeon C.O."/>
        </authorList>
    </citation>
    <scope>NUCLEOTIDE SEQUENCE [LARGE SCALE GENOMIC DNA]</scope>
    <source>
        <strain evidence="3 4">S23</strain>
    </source>
</reference>
<dbReference type="Proteomes" id="UP000255165">
    <property type="component" value="Unassembled WGS sequence"/>
</dbReference>
<dbReference type="InterPro" id="IPR000383">
    <property type="entry name" value="Xaa-Pro-like_dom"/>
</dbReference>
<evidence type="ECO:0000313" key="3">
    <source>
        <dbReference type="EMBL" id="RDK11899.1"/>
    </source>
</evidence>
<dbReference type="AlphaFoldDB" id="A0A370P206"/>
<dbReference type="Gene3D" id="1.10.10.800">
    <property type="match status" value="1"/>
</dbReference>
<dbReference type="Gene3D" id="3.40.50.1820">
    <property type="entry name" value="alpha/beta hydrolase"/>
    <property type="match status" value="1"/>
</dbReference>
<dbReference type="RefSeq" id="WP_115013245.1">
    <property type="nucleotide sequence ID" value="NZ_QKWJ01000002.1"/>
</dbReference>
<dbReference type="SUPFAM" id="SSF53474">
    <property type="entry name" value="alpha/beta-Hydrolases"/>
    <property type="match status" value="1"/>
</dbReference>
<dbReference type="Pfam" id="PF02129">
    <property type="entry name" value="Peptidase_S15"/>
    <property type="match status" value="1"/>
</dbReference>
<dbReference type="PANTHER" id="PTHR22946:SF9">
    <property type="entry name" value="POLYKETIDE TRANSFERASE AF380"/>
    <property type="match status" value="1"/>
</dbReference>
<proteinExistence type="predicted"/>
<sequence length="304" mass="33464">MNTGEIQRIDVSFPSDGGIELAGWLFLPKETGPRPAITMSHGYAGTIHHGLEPFARAFAQAGFVVLVHDHRSFGGSGGQPRQDINPWQQVVDWRRAISYLETRPEVDPKRIGLWGTSYSGGHALVLGATDRRLRAVVAQVPTISGYEAGLRRANGDALVALEQSFDDDERAQLKGEQPRYLAVVSADPKVPAAYRTPDAVSFSLEPNGRPLPPGVWENKVTLRSTRLARMYEPGAWIARVSPTPLLLVVARDDSATPTDLALAAYERALQPKRLVVLPGVHYEIYQKYRDGAIAAELAWFKEHL</sequence>
<gene>
    <name evidence="3" type="ORF">DN412_03120</name>
</gene>
<evidence type="ECO:0000259" key="2">
    <source>
        <dbReference type="Pfam" id="PF02129"/>
    </source>
</evidence>
<evidence type="ECO:0000256" key="1">
    <source>
        <dbReference type="ARBA" id="ARBA00022801"/>
    </source>
</evidence>
<dbReference type="GO" id="GO:0052689">
    <property type="term" value="F:carboxylic ester hydrolase activity"/>
    <property type="evidence" value="ECO:0007669"/>
    <property type="project" value="UniProtKB-ARBA"/>
</dbReference>
<evidence type="ECO:0000313" key="4">
    <source>
        <dbReference type="Proteomes" id="UP000255165"/>
    </source>
</evidence>
<organism evidence="3 4">
    <name type="scientific">Cupriavidus lacunae</name>
    <dbReference type="NCBI Taxonomy" id="2666307"/>
    <lineage>
        <taxon>Bacteria</taxon>
        <taxon>Pseudomonadati</taxon>
        <taxon>Pseudomonadota</taxon>
        <taxon>Betaproteobacteria</taxon>
        <taxon>Burkholderiales</taxon>
        <taxon>Burkholderiaceae</taxon>
        <taxon>Cupriavidus</taxon>
    </lineage>
</organism>
<feature type="domain" description="Xaa-Pro dipeptidyl-peptidase-like" evidence="2">
    <location>
        <begin position="18"/>
        <end position="282"/>
    </location>
</feature>
<dbReference type="InterPro" id="IPR050261">
    <property type="entry name" value="FrsA_esterase"/>
</dbReference>
<protein>
    <submittedName>
        <fullName evidence="3">Alpha/beta hydrolase</fullName>
    </submittedName>
</protein>
<dbReference type="PANTHER" id="PTHR22946">
    <property type="entry name" value="DIENELACTONE HYDROLASE DOMAIN-CONTAINING PROTEIN-RELATED"/>
    <property type="match status" value="1"/>
</dbReference>
<dbReference type="InterPro" id="IPR029058">
    <property type="entry name" value="AB_hydrolase_fold"/>
</dbReference>
<keyword evidence="1 3" id="KW-0378">Hydrolase</keyword>
<name>A0A370P206_9BURK</name>
<comment type="caution">
    <text evidence="3">The sequence shown here is derived from an EMBL/GenBank/DDBJ whole genome shotgun (WGS) entry which is preliminary data.</text>
</comment>
<dbReference type="EMBL" id="QKWJ01000002">
    <property type="protein sequence ID" value="RDK11899.1"/>
    <property type="molecule type" value="Genomic_DNA"/>
</dbReference>
<keyword evidence="4" id="KW-1185">Reference proteome</keyword>
<accession>A0A370P206</accession>